<accession>A0AAU9J022</accession>
<proteinExistence type="predicted"/>
<dbReference type="Proteomes" id="UP001162131">
    <property type="component" value="Unassembled WGS sequence"/>
</dbReference>
<organism evidence="1 2">
    <name type="scientific">Blepharisma stoltei</name>
    <dbReference type="NCBI Taxonomy" id="1481888"/>
    <lineage>
        <taxon>Eukaryota</taxon>
        <taxon>Sar</taxon>
        <taxon>Alveolata</taxon>
        <taxon>Ciliophora</taxon>
        <taxon>Postciliodesmatophora</taxon>
        <taxon>Heterotrichea</taxon>
        <taxon>Heterotrichida</taxon>
        <taxon>Blepharismidae</taxon>
        <taxon>Blepharisma</taxon>
    </lineage>
</organism>
<protein>
    <submittedName>
        <fullName evidence="1">Uncharacterized protein</fullName>
    </submittedName>
</protein>
<dbReference type="GO" id="GO:0020037">
    <property type="term" value="F:heme binding"/>
    <property type="evidence" value="ECO:0007669"/>
    <property type="project" value="InterPro"/>
</dbReference>
<name>A0AAU9J022_9CILI</name>
<reference evidence="1" key="1">
    <citation type="submission" date="2021-09" db="EMBL/GenBank/DDBJ databases">
        <authorList>
            <consortium name="AG Swart"/>
            <person name="Singh M."/>
            <person name="Singh A."/>
            <person name="Seah K."/>
            <person name="Emmerich C."/>
        </authorList>
    </citation>
    <scope>NUCLEOTIDE SEQUENCE</scope>
    <source>
        <strain evidence="1">ATCC30299</strain>
    </source>
</reference>
<dbReference type="InterPro" id="IPR009050">
    <property type="entry name" value="Globin-like_sf"/>
</dbReference>
<dbReference type="EMBL" id="CAJZBQ010000018">
    <property type="protein sequence ID" value="CAG9317701.1"/>
    <property type="molecule type" value="Genomic_DNA"/>
</dbReference>
<sequence>MLYRYGSSEFWNHAIVLLHEKLRSDAMLRPYFERRGPNEVQMINFAILKAGLGYAEDNYEEVIRYAHQDRGITQDQMTRFVTYLRQTLDEIGIEPEDIDIIVGRISGYTPYIIDEKED</sequence>
<evidence type="ECO:0000313" key="2">
    <source>
        <dbReference type="Proteomes" id="UP001162131"/>
    </source>
</evidence>
<gene>
    <name evidence="1" type="ORF">BSTOLATCC_MIC18943</name>
</gene>
<dbReference type="SUPFAM" id="SSF46458">
    <property type="entry name" value="Globin-like"/>
    <property type="match status" value="1"/>
</dbReference>
<dbReference type="AlphaFoldDB" id="A0AAU9J022"/>
<keyword evidence="2" id="KW-1185">Reference proteome</keyword>
<comment type="caution">
    <text evidence="1">The sequence shown here is derived from an EMBL/GenBank/DDBJ whole genome shotgun (WGS) entry which is preliminary data.</text>
</comment>
<dbReference type="Gene3D" id="1.10.490.10">
    <property type="entry name" value="Globins"/>
    <property type="match status" value="1"/>
</dbReference>
<dbReference type="InterPro" id="IPR012292">
    <property type="entry name" value="Globin/Proto"/>
</dbReference>
<dbReference type="GO" id="GO:0019825">
    <property type="term" value="F:oxygen binding"/>
    <property type="evidence" value="ECO:0007669"/>
    <property type="project" value="InterPro"/>
</dbReference>
<evidence type="ECO:0000313" key="1">
    <source>
        <dbReference type="EMBL" id="CAG9317701.1"/>
    </source>
</evidence>